<dbReference type="RefSeq" id="WP_004800766.1">
    <property type="nucleotide sequence ID" value="NZ_CABKNA010000001.1"/>
</dbReference>
<dbReference type="AlphaFoldDB" id="A0A415PMZ7"/>
<dbReference type="OrthoDB" id="1769718at2"/>
<evidence type="ECO:0000256" key="1">
    <source>
        <dbReference type="SAM" id="Phobius"/>
    </source>
</evidence>
<dbReference type="Proteomes" id="UP000753219">
    <property type="component" value="Unassembled WGS sequence"/>
</dbReference>
<gene>
    <name evidence="3" type="ORF">DWZ83_03085</name>
    <name evidence="2" type="ORF">KHZ85_05260</name>
</gene>
<keyword evidence="1" id="KW-1133">Transmembrane helix</keyword>
<evidence type="ECO:0000313" key="4">
    <source>
        <dbReference type="Proteomes" id="UP000284868"/>
    </source>
</evidence>
<feature type="transmembrane region" description="Helical" evidence="1">
    <location>
        <begin position="228"/>
        <end position="255"/>
    </location>
</feature>
<keyword evidence="4" id="KW-1185">Reference proteome</keyword>
<proteinExistence type="predicted"/>
<feature type="transmembrane region" description="Helical" evidence="1">
    <location>
        <begin position="262"/>
        <end position="289"/>
    </location>
</feature>
<accession>A0A415PMZ7</accession>
<feature type="transmembrane region" description="Helical" evidence="1">
    <location>
        <begin position="55"/>
        <end position="88"/>
    </location>
</feature>
<protein>
    <submittedName>
        <fullName evidence="3">DUF2232 domain-containing protein</fullName>
    </submittedName>
</protein>
<feature type="transmembrane region" description="Helical" evidence="1">
    <location>
        <begin position="204"/>
        <end position="222"/>
    </location>
</feature>
<dbReference type="EMBL" id="JAGZMZ010000010">
    <property type="protein sequence ID" value="MBS4884157.1"/>
    <property type="molecule type" value="Genomic_DNA"/>
</dbReference>
<dbReference type="PANTHER" id="PTHR41324:SF1">
    <property type="entry name" value="DUF2232 DOMAIN-CONTAINING PROTEIN"/>
    <property type="match status" value="1"/>
</dbReference>
<keyword evidence="1" id="KW-0472">Membrane</keyword>
<dbReference type="GeneID" id="92794182"/>
<reference evidence="3 4" key="1">
    <citation type="submission" date="2018-08" db="EMBL/GenBank/DDBJ databases">
        <title>A genome reference for cultivated species of the human gut microbiota.</title>
        <authorList>
            <person name="Zou Y."/>
            <person name="Xue W."/>
            <person name="Luo G."/>
        </authorList>
    </citation>
    <scope>NUCLEOTIDE SEQUENCE [LARGE SCALE GENOMIC DNA]</scope>
    <source>
        <strain evidence="3 4">AF35-6BH</strain>
    </source>
</reference>
<keyword evidence="1" id="KW-0812">Transmembrane</keyword>
<dbReference type="Proteomes" id="UP000284868">
    <property type="component" value="Unassembled WGS sequence"/>
</dbReference>
<dbReference type="EMBL" id="QRPK01000009">
    <property type="protein sequence ID" value="RHM14103.1"/>
    <property type="molecule type" value="Genomic_DNA"/>
</dbReference>
<organism evidence="3 4">
    <name type="scientific">Amedibacillus dolichus</name>
    <dbReference type="NCBI Taxonomy" id="31971"/>
    <lineage>
        <taxon>Bacteria</taxon>
        <taxon>Bacillati</taxon>
        <taxon>Bacillota</taxon>
        <taxon>Erysipelotrichia</taxon>
        <taxon>Erysipelotrichales</taxon>
        <taxon>Erysipelotrichaceae</taxon>
        <taxon>Amedibacillus</taxon>
    </lineage>
</organism>
<dbReference type="Gene3D" id="1.10.1760.20">
    <property type="match status" value="1"/>
</dbReference>
<reference evidence="2" key="2">
    <citation type="submission" date="2021-02" db="EMBL/GenBank/DDBJ databases">
        <title>Infant gut strain persistence is associated with maternal origin, phylogeny, and functional potential including surface adhesion and iron acquisition.</title>
        <authorList>
            <person name="Lou Y.C."/>
        </authorList>
    </citation>
    <scope>NUCLEOTIDE SEQUENCE</scope>
    <source>
        <strain evidence="2">L3_108_103G1_dasL3_108_103G1_concoct_2</strain>
    </source>
</reference>
<dbReference type="PANTHER" id="PTHR41324">
    <property type="entry name" value="MEMBRANE PROTEIN-RELATED"/>
    <property type="match status" value="1"/>
</dbReference>
<evidence type="ECO:0000313" key="3">
    <source>
        <dbReference type="EMBL" id="RHM14103.1"/>
    </source>
</evidence>
<feature type="transmembrane region" description="Helical" evidence="1">
    <location>
        <begin position="100"/>
        <end position="127"/>
    </location>
</feature>
<comment type="caution">
    <text evidence="3">The sequence shown here is derived from an EMBL/GenBank/DDBJ whole genome shotgun (WGS) entry which is preliminary data.</text>
</comment>
<name>A0A415PMZ7_9FIRM</name>
<evidence type="ECO:0000313" key="2">
    <source>
        <dbReference type="EMBL" id="MBS4884157.1"/>
    </source>
</evidence>
<dbReference type="Pfam" id="PF09991">
    <property type="entry name" value="DUF2232"/>
    <property type="match status" value="1"/>
</dbReference>
<feature type="transmembrane region" description="Helical" evidence="1">
    <location>
        <begin position="155"/>
        <end position="183"/>
    </location>
</feature>
<sequence length="293" mass="32781">MKQDTRRITEGAMMCAIVGVLLFVNRQLANAIELFMYWVLTFPILIYTARYGLKYGILVSVCMLLLGFMLAAPTTIFYLFICLVTGVVYGVGVKQHWKNGYLLLLTGILTFLSYLLTTIVFAAFFGYDPNEDVLLVKNLLSLFHISQEAVVLDHLVMSVAVISAACLSILQTICIHLLSMLLLKRLSIPTNPMKPLVQMRLSRSCGYMILGIWILFFLGNVLKLNQELQSLLFAISLCAALLAIGYGVFLCMLWAAQHRKHFILLIILASILIPFAQLLPLGIGMYGMLSNKK</sequence>
<dbReference type="InterPro" id="IPR018710">
    <property type="entry name" value="DUF2232"/>
</dbReference>